<reference evidence="2" key="1">
    <citation type="submission" date="2023-05" db="EMBL/GenBank/DDBJ databases">
        <title>Metabolic capabilities are highly conserved among human nasal-associated Corynebacterium species in pangenomic analyses.</title>
        <authorList>
            <person name="Tran T.H."/>
            <person name="Roberts A.Q."/>
            <person name="Escapa I.F."/>
            <person name="Gao W."/>
            <person name="Conlan S."/>
            <person name="Kong H."/>
            <person name="Segre J.A."/>
            <person name="Kelly M.S."/>
            <person name="Lemon K.P."/>
        </authorList>
    </citation>
    <scope>NUCLEOTIDE SEQUENCE</scope>
    <source>
        <strain evidence="2">KPL2773</strain>
    </source>
</reference>
<dbReference type="EMBL" id="JASNVH010000005">
    <property type="protein sequence ID" value="MDK4306703.1"/>
    <property type="molecule type" value="Genomic_DNA"/>
</dbReference>
<dbReference type="Proteomes" id="UP001224412">
    <property type="component" value="Unassembled WGS sequence"/>
</dbReference>
<name>A0AAP4F626_9CORY</name>
<evidence type="ECO:0000313" key="2">
    <source>
        <dbReference type="EMBL" id="MDK4306703.1"/>
    </source>
</evidence>
<dbReference type="AlphaFoldDB" id="A0AAP4F626"/>
<keyword evidence="1" id="KW-0472">Membrane</keyword>
<protein>
    <submittedName>
        <fullName evidence="2">DUF2631 domain-containing protein</fullName>
    </submittedName>
</protein>
<dbReference type="RefSeq" id="WP_126856173.1">
    <property type="nucleotide sequence ID" value="NZ_JASNUC010000004.1"/>
</dbReference>
<organism evidence="2 3">
    <name type="scientific">Corynebacterium pseudodiphtheriticum</name>
    <dbReference type="NCBI Taxonomy" id="37637"/>
    <lineage>
        <taxon>Bacteria</taxon>
        <taxon>Bacillati</taxon>
        <taxon>Actinomycetota</taxon>
        <taxon>Actinomycetes</taxon>
        <taxon>Mycobacteriales</taxon>
        <taxon>Corynebacteriaceae</taxon>
        <taxon>Corynebacterium</taxon>
    </lineage>
</organism>
<keyword evidence="1" id="KW-0812">Transmembrane</keyword>
<comment type="caution">
    <text evidence="2">The sequence shown here is derived from an EMBL/GenBank/DDBJ whole genome shotgun (WGS) entry which is preliminary data.</text>
</comment>
<sequence length="145" mass="16040">MASHEPAPQVHNGVSTLDVPSAAWGYSAVKRTTIQVTGWLSVLWLLGLNFGNHEGHVETIYLFLFAILIAVGLLIHLFEPKLSQVRTITGRNKGENHKEPEWAYQQATLTGVYADLTDSQLRSMNIDPARVAHLRAGQRNEAIEG</sequence>
<evidence type="ECO:0000313" key="3">
    <source>
        <dbReference type="Proteomes" id="UP001224412"/>
    </source>
</evidence>
<accession>A0AAP4F626</accession>
<evidence type="ECO:0000256" key="1">
    <source>
        <dbReference type="SAM" id="Phobius"/>
    </source>
</evidence>
<dbReference type="InterPro" id="IPR024341">
    <property type="entry name" value="DUF2631"/>
</dbReference>
<dbReference type="Pfam" id="PF10939">
    <property type="entry name" value="DUF2631"/>
    <property type="match status" value="1"/>
</dbReference>
<gene>
    <name evidence="2" type="ORF">QPX42_03940</name>
</gene>
<feature type="transmembrane region" description="Helical" evidence="1">
    <location>
        <begin position="60"/>
        <end position="78"/>
    </location>
</feature>
<keyword evidence="1" id="KW-1133">Transmembrane helix</keyword>
<proteinExistence type="predicted"/>